<proteinExistence type="predicted"/>
<keyword evidence="2" id="KW-1185">Reference proteome</keyword>
<evidence type="ECO:0000313" key="2">
    <source>
        <dbReference type="Proteomes" id="UP001180020"/>
    </source>
</evidence>
<reference evidence="1" key="1">
    <citation type="journal article" date="2023" name="Nat. Commun.">
        <title>Diploid and tetraploid genomes of Acorus and the evolution of monocots.</title>
        <authorList>
            <person name="Ma L."/>
            <person name="Liu K.W."/>
            <person name="Li Z."/>
            <person name="Hsiao Y.Y."/>
            <person name="Qi Y."/>
            <person name="Fu T."/>
            <person name="Tang G.D."/>
            <person name="Zhang D."/>
            <person name="Sun W.H."/>
            <person name="Liu D.K."/>
            <person name="Li Y."/>
            <person name="Chen G.Z."/>
            <person name="Liu X.D."/>
            <person name="Liao X.Y."/>
            <person name="Jiang Y.T."/>
            <person name="Yu X."/>
            <person name="Hao Y."/>
            <person name="Huang J."/>
            <person name="Zhao X.W."/>
            <person name="Ke S."/>
            <person name="Chen Y.Y."/>
            <person name="Wu W.L."/>
            <person name="Hsu J.L."/>
            <person name="Lin Y.F."/>
            <person name="Huang M.D."/>
            <person name="Li C.Y."/>
            <person name="Huang L."/>
            <person name="Wang Z.W."/>
            <person name="Zhao X."/>
            <person name="Zhong W.Y."/>
            <person name="Peng D.H."/>
            <person name="Ahmad S."/>
            <person name="Lan S."/>
            <person name="Zhang J.S."/>
            <person name="Tsai W.C."/>
            <person name="Van de Peer Y."/>
            <person name="Liu Z.J."/>
        </authorList>
    </citation>
    <scope>NUCLEOTIDE SEQUENCE</scope>
    <source>
        <strain evidence="1">CP</strain>
    </source>
</reference>
<dbReference type="AlphaFoldDB" id="A0AAV9CIQ9"/>
<dbReference type="EMBL" id="JAUJYO010000019">
    <property type="protein sequence ID" value="KAK1288612.1"/>
    <property type="molecule type" value="Genomic_DNA"/>
</dbReference>
<protein>
    <submittedName>
        <fullName evidence="1">Uncharacterized protein</fullName>
    </submittedName>
</protein>
<reference evidence="1" key="2">
    <citation type="submission" date="2023-06" db="EMBL/GenBank/DDBJ databases">
        <authorList>
            <person name="Ma L."/>
            <person name="Liu K.-W."/>
            <person name="Li Z."/>
            <person name="Hsiao Y.-Y."/>
            <person name="Qi Y."/>
            <person name="Fu T."/>
            <person name="Tang G."/>
            <person name="Zhang D."/>
            <person name="Sun W.-H."/>
            <person name="Liu D.-K."/>
            <person name="Li Y."/>
            <person name="Chen G.-Z."/>
            <person name="Liu X.-D."/>
            <person name="Liao X.-Y."/>
            <person name="Jiang Y.-T."/>
            <person name="Yu X."/>
            <person name="Hao Y."/>
            <person name="Huang J."/>
            <person name="Zhao X.-W."/>
            <person name="Ke S."/>
            <person name="Chen Y.-Y."/>
            <person name="Wu W.-L."/>
            <person name="Hsu J.-L."/>
            <person name="Lin Y.-F."/>
            <person name="Huang M.-D."/>
            <person name="Li C.-Y."/>
            <person name="Huang L."/>
            <person name="Wang Z.-W."/>
            <person name="Zhao X."/>
            <person name="Zhong W.-Y."/>
            <person name="Peng D.-H."/>
            <person name="Ahmad S."/>
            <person name="Lan S."/>
            <person name="Zhang J.-S."/>
            <person name="Tsai W.-C."/>
            <person name="Van De Peer Y."/>
            <person name="Liu Z.-J."/>
        </authorList>
    </citation>
    <scope>NUCLEOTIDE SEQUENCE</scope>
    <source>
        <strain evidence="1">CP</strain>
        <tissue evidence="1">Leaves</tissue>
    </source>
</reference>
<evidence type="ECO:0000313" key="1">
    <source>
        <dbReference type="EMBL" id="KAK1288612.1"/>
    </source>
</evidence>
<sequence length="92" mass="10630">MLDLCPPLESIRVDCMSRLVLSERNAYRLKTLDVCVYGDVEIGPAAELRLHVDATYGVERLYNEKESPYRTLIEGLRHFPCVEKLWIMVGLF</sequence>
<comment type="caution">
    <text evidence="1">The sequence shown here is derived from an EMBL/GenBank/DDBJ whole genome shotgun (WGS) entry which is preliminary data.</text>
</comment>
<organism evidence="1 2">
    <name type="scientific">Acorus calamus</name>
    <name type="common">Sweet flag</name>
    <dbReference type="NCBI Taxonomy" id="4465"/>
    <lineage>
        <taxon>Eukaryota</taxon>
        <taxon>Viridiplantae</taxon>
        <taxon>Streptophyta</taxon>
        <taxon>Embryophyta</taxon>
        <taxon>Tracheophyta</taxon>
        <taxon>Spermatophyta</taxon>
        <taxon>Magnoliopsida</taxon>
        <taxon>Liliopsida</taxon>
        <taxon>Acoraceae</taxon>
        <taxon>Acorus</taxon>
    </lineage>
</organism>
<name>A0AAV9CIQ9_ACOCL</name>
<dbReference type="Proteomes" id="UP001180020">
    <property type="component" value="Unassembled WGS sequence"/>
</dbReference>
<accession>A0AAV9CIQ9</accession>
<gene>
    <name evidence="1" type="ORF">QJS10_CPB19g00141</name>
</gene>